<evidence type="ECO:0008006" key="4">
    <source>
        <dbReference type="Google" id="ProtNLM"/>
    </source>
</evidence>
<gene>
    <name evidence="2" type="ORF">GCM10007924_11930</name>
</gene>
<keyword evidence="1" id="KW-0732">Signal</keyword>
<keyword evidence="3" id="KW-1185">Reference proteome</keyword>
<evidence type="ECO:0000313" key="3">
    <source>
        <dbReference type="Proteomes" id="UP001161409"/>
    </source>
</evidence>
<comment type="caution">
    <text evidence="2">The sequence shown here is derived from an EMBL/GenBank/DDBJ whole genome shotgun (WGS) entry which is preliminary data.</text>
</comment>
<dbReference type="EMBL" id="BSNF01000001">
    <property type="protein sequence ID" value="GLQ05972.1"/>
    <property type="molecule type" value="Genomic_DNA"/>
</dbReference>
<protein>
    <recommendedName>
        <fullName evidence="4">DUF3108 domain-containing protein</fullName>
    </recommendedName>
</protein>
<feature type="signal peptide" evidence="1">
    <location>
        <begin position="1"/>
        <end position="24"/>
    </location>
</feature>
<reference evidence="2" key="2">
    <citation type="submission" date="2023-01" db="EMBL/GenBank/DDBJ databases">
        <title>Draft genome sequence of Sneathiella chinensis strain NBRC 103408.</title>
        <authorList>
            <person name="Sun Q."/>
            <person name="Mori K."/>
        </authorList>
    </citation>
    <scope>NUCLEOTIDE SEQUENCE</scope>
    <source>
        <strain evidence="2">NBRC 103408</strain>
    </source>
</reference>
<evidence type="ECO:0000313" key="2">
    <source>
        <dbReference type="EMBL" id="GLQ05972.1"/>
    </source>
</evidence>
<sequence>MRKATGAIVMIAGGLLLAAMPVRADVPVSLSHSVYLGGIYLGSVDTEIQSTQDEYRIESHAITNRKLEWMLDWVAEGRTEGVVEKGGRLKPVGHFHESAWRGKKRGNLISYQADGQVSVTPLGKQPADKTKYTALNPEDIHHSIDPLSMVLEVSRRLDRGEECRGSYPVFDGRRRYDVSLSEVKPRSFPPSSYSVFQGQARGCKLEIDKRGGFRKNADYNLTEQGDLIVWVSAPAQGARMVPVRLQVDTPLGGMEMHLDRYREGPTELVIDRNR</sequence>
<dbReference type="RefSeq" id="WP_169559928.1">
    <property type="nucleotide sequence ID" value="NZ_BSNF01000001.1"/>
</dbReference>
<reference evidence="2" key="1">
    <citation type="journal article" date="2014" name="Int. J. Syst. Evol. Microbiol.">
        <title>Complete genome of a new Firmicutes species belonging to the dominant human colonic microbiota ('Ruminococcus bicirculans') reveals two chromosomes and a selective capacity to utilize plant glucans.</title>
        <authorList>
            <consortium name="NISC Comparative Sequencing Program"/>
            <person name="Wegmann U."/>
            <person name="Louis P."/>
            <person name="Goesmann A."/>
            <person name="Henrissat B."/>
            <person name="Duncan S.H."/>
            <person name="Flint H.J."/>
        </authorList>
    </citation>
    <scope>NUCLEOTIDE SEQUENCE</scope>
    <source>
        <strain evidence="2">NBRC 103408</strain>
    </source>
</reference>
<feature type="chain" id="PRO_5046225655" description="DUF3108 domain-containing protein" evidence="1">
    <location>
        <begin position="25"/>
        <end position="274"/>
    </location>
</feature>
<dbReference type="Proteomes" id="UP001161409">
    <property type="component" value="Unassembled WGS sequence"/>
</dbReference>
<dbReference type="InterPro" id="IPR021457">
    <property type="entry name" value="DUF3108"/>
</dbReference>
<dbReference type="Pfam" id="PF11306">
    <property type="entry name" value="DUF3108"/>
    <property type="match status" value="1"/>
</dbReference>
<evidence type="ECO:0000256" key="1">
    <source>
        <dbReference type="SAM" id="SignalP"/>
    </source>
</evidence>
<name>A0ABQ5U1A9_9PROT</name>
<accession>A0ABQ5U1A9</accession>
<proteinExistence type="predicted"/>
<organism evidence="2 3">
    <name type="scientific">Sneathiella chinensis</name>
    <dbReference type="NCBI Taxonomy" id="349750"/>
    <lineage>
        <taxon>Bacteria</taxon>
        <taxon>Pseudomonadati</taxon>
        <taxon>Pseudomonadota</taxon>
        <taxon>Alphaproteobacteria</taxon>
        <taxon>Sneathiellales</taxon>
        <taxon>Sneathiellaceae</taxon>
        <taxon>Sneathiella</taxon>
    </lineage>
</organism>